<dbReference type="EMBL" id="BSPW01000021">
    <property type="protein sequence ID" value="GLT17283.1"/>
    <property type="molecule type" value="Genomic_DNA"/>
</dbReference>
<evidence type="ECO:0000313" key="1">
    <source>
        <dbReference type="EMBL" id="GLT17283.1"/>
    </source>
</evidence>
<accession>A0ABQ6EVQ9</accession>
<organism evidence="1 2">
    <name type="scientific">Vibrio zhanjiangensis</name>
    <dbReference type="NCBI Taxonomy" id="1046128"/>
    <lineage>
        <taxon>Bacteria</taxon>
        <taxon>Pseudomonadati</taxon>
        <taxon>Pseudomonadota</taxon>
        <taxon>Gammaproteobacteria</taxon>
        <taxon>Vibrionales</taxon>
        <taxon>Vibrionaceae</taxon>
        <taxon>Vibrio</taxon>
    </lineage>
</organism>
<protein>
    <submittedName>
        <fullName evidence="1">Uncharacterized protein</fullName>
    </submittedName>
</protein>
<name>A0ABQ6EVQ9_9VIBR</name>
<comment type="caution">
    <text evidence="1">The sequence shown here is derived from an EMBL/GenBank/DDBJ whole genome shotgun (WGS) entry which is preliminary data.</text>
</comment>
<dbReference type="RefSeq" id="WP_284191193.1">
    <property type="nucleotide sequence ID" value="NZ_BSPW01000021.1"/>
</dbReference>
<dbReference type="Proteomes" id="UP001157138">
    <property type="component" value="Unassembled WGS sequence"/>
</dbReference>
<proteinExistence type="predicted"/>
<evidence type="ECO:0000313" key="2">
    <source>
        <dbReference type="Proteomes" id="UP001157138"/>
    </source>
</evidence>
<sequence length="48" mass="5401">MKVSLQPDVSATRYELIYKSVYNSDEVIDISWRNSSDIVIGIPSTVNP</sequence>
<reference evidence="2" key="1">
    <citation type="journal article" date="2019" name="Int. J. Syst. Evol. Microbiol.">
        <title>The Global Catalogue of Microorganisms (GCM) 10K type strain sequencing project: providing services to taxonomists for standard genome sequencing and annotation.</title>
        <authorList>
            <consortium name="The Broad Institute Genomics Platform"/>
            <consortium name="The Broad Institute Genome Sequencing Center for Infectious Disease"/>
            <person name="Wu L."/>
            <person name="Ma J."/>
        </authorList>
    </citation>
    <scope>NUCLEOTIDE SEQUENCE [LARGE SCALE GENOMIC DNA]</scope>
    <source>
        <strain evidence="2">NBRC 108723</strain>
    </source>
</reference>
<keyword evidence="2" id="KW-1185">Reference proteome</keyword>
<gene>
    <name evidence="1" type="ORF">GCM10007938_10600</name>
</gene>